<proteinExistence type="predicted"/>
<accession>A0A5B7CM16</accession>
<keyword evidence="2" id="KW-1185">Reference proteome</keyword>
<evidence type="ECO:0000313" key="1">
    <source>
        <dbReference type="EMBL" id="MPC10732.1"/>
    </source>
</evidence>
<reference evidence="1 2" key="1">
    <citation type="submission" date="2019-05" db="EMBL/GenBank/DDBJ databases">
        <title>Another draft genome of Portunus trituberculatus and its Hox gene families provides insights of decapod evolution.</title>
        <authorList>
            <person name="Jeong J.-H."/>
            <person name="Song I."/>
            <person name="Kim S."/>
            <person name="Choi T."/>
            <person name="Kim D."/>
            <person name="Ryu S."/>
            <person name="Kim W."/>
        </authorList>
    </citation>
    <scope>NUCLEOTIDE SEQUENCE [LARGE SCALE GENOMIC DNA]</scope>
    <source>
        <tissue evidence="1">Muscle</tissue>
    </source>
</reference>
<dbReference type="EMBL" id="VSRR010000127">
    <property type="protein sequence ID" value="MPC10732.1"/>
    <property type="molecule type" value="Genomic_DNA"/>
</dbReference>
<protein>
    <submittedName>
        <fullName evidence="1">Uncharacterized protein</fullName>
    </submittedName>
</protein>
<dbReference type="AlphaFoldDB" id="A0A5B7CM16"/>
<organism evidence="1 2">
    <name type="scientific">Portunus trituberculatus</name>
    <name type="common">Swimming crab</name>
    <name type="synonym">Neptunus trituberculatus</name>
    <dbReference type="NCBI Taxonomy" id="210409"/>
    <lineage>
        <taxon>Eukaryota</taxon>
        <taxon>Metazoa</taxon>
        <taxon>Ecdysozoa</taxon>
        <taxon>Arthropoda</taxon>
        <taxon>Crustacea</taxon>
        <taxon>Multicrustacea</taxon>
        <taxon>Malacostraca</taxon>
        <taxon>Eumalacostraca</taxon>
        <taxon>Eucarida</taxon>
        <taxon>Decapoda</taxon>
        <taxon>Pleocyemata</taxon>
        <taxon>Brachyura</taxon>
        <taxon>Eubrachyura</taxon>
        <taxon>Portunoidea</taxon>
        <taxon>Portunidae</taxon>
        <taxon>Portuninae</taxon>
        <taxon>Portunus</taxon>
    </lineage>
</organism>
<gene>
    <name evidence="1" type="ORF">E2C01_003373</name>
</gene>
<name>A0A5B7CM16_PORTR</name>
<dbReference type="Proteomes" id="UP000324222">
    <property type="component" value="Unassembled WGS sequence"/>
</dbReference>
<evidence type="ECO:0000313" key="2">
    <source>
        <dbReference type="Proteomes" id="UP000324222"/>
    </source>
</evidence>
<comment type="caution">
    <text evidence="1">The sequence shown here is derived from an EMBL/GenBank/DDBJ whole genome shotgun (WGS) entry which is preliminary data.</text>
</comment>
<sequence length="76" mass="8711">MRSRSKLVLRRGVIKQPGKFGGDLAPCRRCRPYWAQKPPALARNERCGIFGGTLTQVHFTTQRMQEHERPPPRVSP</sequence>